<dbReference type="PROSITE" id="PS51918">
    <property type="entry name" value="RADICAL_SAM"/>
    <property type="match status" value="1"/>
</dbReference>
<evidence type="ECO:0000256" key="5">
    <source>
        <dbReference type="ARBA" id="ARBA00023004"/>
    </source>
</evidence>
<dbReference type="InterPro" id="IPR047207">
    <property type="entry name" value="SPASM_anSME"/>
</dbReference>
<keyword evidence="2" id="KW-0004">4Fe-4S</keyword>
<dbReference type="SUPFAM" id="SSF102114">
    <property type="entry name" value="Radical SAM enzymes"/>
    <property type="match status" value="1"/>
</dbReference>
<name>A0ABT1MKE9_9BACT</name>
<feature type="domain" description="Radical SAM core" evidence="8">
    <location>
        <begin position="6"/>
        <end position="251"/>
    </location>
</feature>
<evidence type="ECO:0000256" key="1">
    <source>
        <dbReference type="ARBA" id="ARBA00001966"/>
    </source>
</evidence>
<evidence type="ECO:0000256" key="4">
    <source>
        <dbReference type="ARBA" id="ARBA00022723"/>
    </source>
</evidence>
<dbReference type="SFLD" id="SFLDG01384">
    <property type="entry name" value="thioether_bond_formation_requi"/>
    <property type="match status" value="1"/>
</dbReference>
<dbReference type="InterPro" id="IPR013785">
    <property type="entry name" value="Aldolase_TIM"/>
</dbReference>
<evidence type="ECO:0000259" key="8">
    <source>
        <dbReference type="PROSITE" id="PS51918"/>
    </source>
</evidence>
<dbReference type="NCBIfam" id="NF010308">
    <property type="entry name" value="PRK13745.1"/>
    <property type="match status" value="1"/>
</dbReference>
<dbReference type="Proteomes" id="UP001205603">
    <property type="component" value="Unassembled WGS sequence"/>
</dbReference>
<evidence type="ECO:0000256" key="7">
    <source>
        <dbReference type="ARBA" id="ARBA00023601"/>
    </source>
</evidence>
<protein>
    <submittedName>
        <fullName evidence="9">Anaerobic sulfatase-maturation protein</fullName>
    </submittedName>
</protein>
<gene>
    <name evidence="9" type="ORF">NMU02_09500</name>
</gene>
<dbReference type="EMBL" id="JANDHW010000008">
    <property type="protein sequence ID" value="MCP9612326.1"/>
    <property type="molecule type" value="Genomic_DNA"/>
</dbReference>
<evidence type="ECO:0000313" key="10">
    <source>
        <dbReference type="Proteomes" id="UP001205603"/>
    </source>
</evidence>
<organism evidence="9 10">
    <name type="scientific">Coprobacter tertius</name>
    <dbReference type="NCBI Taxonomy" id="2944915"/>
    <lineage>
        <taxon>Bacteria</taxon>
        <taxon>Pseudomonadati</taxon>
        <taxon>Bacteroidota</taxon>
        <taxon>Bacteroidia</taxon>
        <taxon>Bacteroidales</taxon>
        <taxon>Barnesiellaceae</taxon>
        <taxon>Coprobacter</taxon>
    </lineage>
</organism>
<comment type="caution">
    <text evidence="9">The sequence shown here is derived from an EMBL/GenBank/DDBJ whole genome shotgun (WGS) entry which is preliminary data.</text>
</comment>
<dbReference type="Pfam" id="PF04055">
    <property type="entry name" value="Radical_SAM"/>
    <property type="match status" value="1"/>
</dbReference>
<dbReference type="PANTHER" id="PTHR43273:SF3">
    <property type="entry name" value="ANAEROBIC SULFATASE-MATURATING ENZYME HOMOLOG ASLB-RELATED"/>
    <property type="match status" value="1"/>
</dbReference>
<dbReference type="RefSeq" id="WP_255027617.1">
    <property type="nucleotide sequence ID" value="NZ_JANDHW010000008.1"/>
</dbReference>
<sequence>MGKTIVYNPLNYPLYVMVKPVGALCNLDCSYCYYLEKDSLYRDRKINRMTDELLEKFTEEYINSQTLPEVSFTWHGGETLLRGIDFYRKAVIFQKQYGGGRTIVNSIQTNGLLLNDEWCRFFKDNNFLVGISIDGPEHIHDRYRLDKGGRGTFSRVMRGIELLQKHGVEFNTLSVINDYNVHYPVETYRFFKEIGSRYMQFSPIVERWGDRDDGLELLPPGEFYHTEMPPWCVKSEDFGQFYCDMFDEWIKEDVGSYFVQMFDATLAGMVGQPPGVCVFGKTCGHAAALEHNGDLYACDHFVYPEYRLGNIRTESIISMMLSAKQTSFGNDKWDKLPRQCRECTFLRLCNGECPKNRILKSSTGEPGLNYLCKGLKKYFAHVLTYMEFMACELDNERPPSNVMEYARAQKKTNK</sequence>
<keyword evidence="5" id="KW-0408">Iron</keyword>
<comment type="similarity">
    <text evidence="7">Belongs to the radical SAM superfamily. Anaerobic sulfatase-maturating enzyme family.</text>
</comment>
<evidence type="ECO:0000256" key="6">
    <source>
        <dbReference type="ARBA" id="ARBA00023014"/>
    </source>
</evidence>
<reference evidence="9 10" key="1">
    <citation type="submission" date="2022-07" db="EMBL/GenBank/DDBJ databases">
        <title>Fecal culturing of patients with breast cancer.</title>
        <authorList>
            <person name="Teng N.M.Y."/>
            <person name="Kiu R."/>
            <person name="Evans R."/>
            <person name="Baker D.J."/>
            <person name="Zenner C."/>
            <person name="Robinson S.D."/>
            <person name="Hall L.J."/>
        </authorList>
    </citation>
    <scope>NUCLEOTIDE SEQUENCE [LARGE SCALE GENOMIC DNA]</scope>
    <source>
        <strain evidence="9 10">LH1063</strain>
    </source>
</reference>
<dbReference type="SFLD" id="SFLDG01067">
    <property type="entry name" value="SPASM/twitch_domain_containing"/>
    <property type="match status" value="1"/>
</dbReference>
<dbReference type="InterPro" id="IPR023885">
    <property type="entry name" value="4Fe4S-binding_SPASM_dom"/>
</dbReference>
<dbReference type="InterPro" id="IPR034491">
    <property type="entry name" value="Anaerob_Ser_sulfatase-maturase"/>
</dbReference>
<proteinExistence type="inferred from homology"/>
<dbReference type="InterPro" id="IPR023867">
    <property type="entry name" value="Sulphatase_maturase_rSAM"/>
</dbReference>
<dbReference type="Pfam" id="PF13186">
    <property type="entry name" value="SPASM"/>
    <property type="match status" value="1"/>
</dbReference>
<evidence type="ECO:0000313" key="9">
    <source>
        <dbReference type="EMBL" id="MCP9612326.1"/>
    </source>
</evidence>
<dbReference type="SFLD" id="SFLDS00029">
    <property type="entry name" value="Radical_SAM"/>
    <property type="match status" value="1"/>
</dbReference>
<keyword evidence="4" id="KW-0479">Metal-binding</keyword>
<dbReference type="CDD" id="cd21120">
    <property type="entry name" value="SPASM_anSME"/>
    <property type="match status" value="1"/>
</dbReference>
<keyword evidence="3" id="KW-0949">S-adenosyl-L-methionine</keyword>
<dbReference type="SFLD" id="SFLDG01072">
    <property type="entry name" value="dehydrogenase_like"/>
    <property type="match status" value="1"/>
</dbReference>
<keyword evidence="6" id="KW-0411">Iron-sulfur</keyword>
<dbReference type="CDD" id="cd01335">
    <property type="entry name" value="Radical_SAM"/>
    <property type="match status" value="1"/>
</dbReference>
<dbReference type="NCBIfam" id="TIGR03942">
    <property type="entry name" value="sulfatase_rSAM"/>
    <property type="match status" value="1"/>
</dbReference>
<dbReference type="Gene3D" id="3.20.20.70">
    <property type="entry name" value="Aldolase class I"/>
    <property type="match status" value="1"/>
</dbReference>
<dbReference type="SFLD" id="SFLDG01386">
    <property type="entry name" value="main_SPASM_domain-containing"/>
    <property type="match status" value="1"/>
</dbReference>
<dbReference type="PANTHER" id="PTHR43273">
    <property type="entry name" value="ANAEROBIC SULFATASE-MATURATING ENZYME HOMOLOG ASLB-RELATED"/>
    <property type="match status" value="1"/>
</dbReference>
<evidence type="ECO:0000256" key="3">
    <source>
        <dbReference type="ARBA" id="ARBA00022691"/>
    </source>
</evidence>
<comment type="cofactor">
    <cofactor evidence="1">
        <name>[4Fe-4S] cluster</name>
        <dbReference type="ChEBI" id="CHEBI:49883"/>
    </cofactor>
</comment>
<keyword evidence="10" id="KW-1185">Reference proteome</keyword>
<evidence type="ECO:0000256" key="2">
    <source>
        <dbReference type="ARBA" id="ARBA00022485"/>
    </source>
</evidence>
<dbReference type="InterPro" id="IPR058240">
    <property type="entry name" value="rSAM_sf"/>
</dbReference>
<dbReference type="SFLD" id="SFLDF00285">
    <property type="entry name" value="anaerobic_Ser-type_sulfatase-m"/>
    <property type="match status" value="1"/>
</dbReference>
<dbReference type="NCBIfam" id="TIGR04085">
    <property type="entry name" value="rSAM_more_4Fe4S"/>
    <property type="match status" value="1"/>
</dbReference>
<accession>A0ABT1MKE9</accession>
<dbReference type="InterPro" id="IPR007197">
    <property type="entry name" value="rSAM"/>
</dbReference>